<keyword evidence="10" id="KW-1185">Reference proteome</keyword>
<evidence type="ECO:0000256" key="6">
    <source>
        <dbReference type="RuleBase" id="RU361140"/>
    </source>
</evidence>
<evidence type="ECO:0000259" key="8">
    <source>
        <dbReference type="Pfam" id="PF00144"/>
    </source>
</evidence>
<dbReference type="EMBL" id="JACHXD010000017">
    <property type="protein sequence ID" value="MBB3121537.1"/>
    <property type="molecule type" value="Genomic_DNA"/>
</dbReference>
<dbReference type="GO" id="GO:0046677">
    <property type="term" value="P:response to antibiotic"/>
    <property type="evidence" value="ECO:0007669"/>
    <property type="project" value="UniProtKB-UniRule"/>
</dbReference>
<comment type="similarity">
    <text evidence="2 6">Belongs to the class-C beta-lactamase family.</text>
</comment>
<evidence type="ECO:0000256" key="7">
    <source>
        <dbReference type="SAM" id="SignalP"/>
    </source>
</evidence>
<dbReference type="AlphaFoldDB" id="A0A7W5FW60"/>
<evidence type="ECO:0000256" key="4">
    <source>
        <dbReference type="ARBA" id="ARBA00022801"/>
    </source>
</evidence>
<dbReference type="InterPro" id="IPR001586">
    <property type="entry name" value="Beta-lactam_class-C_AS"/>
</dbReference>
<name>A0A7W5FW60_9BURK</name>
<dbReference type="PROSITE" id="PS00336">
    <property type="entry name" value="BETA_LACTAMASE_C"/>
    <property type="match status" value="1"/>
</dbReference>
<comment type="caution">
    <text evidence="9">The sequence shown here is derived from an EMBL/GenBank/DDBJ whole genome shotgun (WGS) entry which is preliminary data.</text>
</comment>
<feature type="signal peptide" evidence="7">
    <location>
        <begin position="1"/>
        <end position="23"/>
    </location>
</feature>
<comment type="catalytic activity">
    <reaction evidence="1 6">
        <text>a beta-lactam + H2O = a substituted beta-amino acid</text>
        <dbReference type="Rhea" id="RHEA:20401"/>
        <dbReference type="ChEBI" id="CHEBI:15377"/>
        <dbReference type="ChEBI" id="CHEBI:35627"/>
        <dbReference type="ChEBI" id="CHEBI:140347"/>
        <dbReference type="EC" id="3.5.2.6"/>
    </reaction>
</comment>
<dbReference type="PANTHER" id="PTHR46825">
    <property type="entry name" value="D-ALANYL-D-ALANINE-CARBOXYPEPTIDASE/ENDOPEPTIDASE AMPH"/>
    <property type="match status" value="1"/>
</dbReference>
<dbReference type="GO" id="GO:0017001">
    <property type="term" value="P:antibiotic catabolic process"/>
    <property type="evidence" value="ECO:0007669"/>
    <property type="project" value="InterPro"/>
</dbReference>
<reference evidence="9 10" key="1">
    <citation type="submission" date="2020-08" db="EMBL/GenBank/DDBJ databases">
        <title>Genomic Encyclopedia of Type Strains, Phase III (KMG-III): the genomes of soil and plant-associated and newly described type strains.</title>
        <authorList>
            <person name="Whitman W."/>
        </authorList>
    </citation>
    <scope>NUCLEOTIDE SEQUENCE [LARGE SCALE GENOMIC DNA]</scope>
    <source>
        <strain evidence="9 10">CECT 8897</strain>
    </source>
</reference>
<feature type="domain" description="Beta-lactamase-related" evidence="8">
    <location>
        <begin position="34"/>
        <end position="382"/>
    </location>
</feature>
<dbReference type="GO" id="GO:0008800">
    <property type="term" value="F:beta-lactamase activity"/>
    <property type="evidence" value="ECO:0007669"/>
    <property type="project" value="UniProtKB-UniRule"/>
</dbReference>
<sequence length="387" mass="41537">MKLRSCKTFALMAACLLPASSWADDQAAQIRAIVDSAIRPVMAEFDVPGMAVAVTIGGQPVFINYGLASREQNTPVTENTLFELGSISKTFTGTLGAYAQAQGKLSFDEHPGKYLHDLKGSAVDKASLLHLATYTAGGLPLQFPDKFDSRNQETAYFKQWKPDAAPGVQRNYSNPSIGLFGHAVAAALKSDYADAMEKQLLPKLGLRSTYIHVPDAAKASYAWGYNKDNKPVRVNPGAFDAEAYGIKSTAADMIRYLQANIDPSQLDAAARRAVDGTHVGYFEAGAMVQGLGWEQYPYPVSLERLLDGNSSAMVREAKPVKRIASPAVAPAMTLFNKTGSTGGFGAYALFVPGKKIGIVMLANKVYPNPARIKAAHAILEQLAPMAK</sequence>
<dbReference type="InterPro" id="IPR012338">
    <property type="entry name" value="Beta-lactam/transpept-like"/>
</dbReference>
<organism evidence="9 10">
    <name type="scientific">Pseudoduganella violacea</name>
    <dbReference type="NCBI Taxonomy" id="1715466"/>
    <lineage>
        <taxon>Bacteria</taxon>
        <taxon>Pseudomonadati</taxon>
        <taxon>Pseudomonadota</taxon>
        <taxon>Betaproteobacteria</taxon>
        <taxon>Burkholderiales</taxon>
        <taxon>Oxalobacteraceae</taxon>
        <taxon>Telluria group</taxon>
        <taxon>Pseudoduganella</taxon>
    </lineage>
</organism>
<dbReference type="InterPro" id="IPR001466">
    <property type="entry name" value="Beta-lactam-related"/>
</dbReference>
<gene>
    <name evidence="9" type="ORF">FHS03_004615</name>
</gene>
<evidence type="ECO:0000256" key="5">
    <source>
        <dbReference type="ARBA" id="ARBA00023251"/>
    </source>
</evidence>
<dbReference type="GO" id="GO:0030288">
    <property type="term" value="C:outer membrane-bounded periplasmic space"/>
    <property type="evidence" value="ECO:0007669"/>
    <property type="project" value="InterPro"/>
</dbReference>
<protein>
    <recommendedName>
        <fullName evidence="3 6">Beta-lactamase</fullName>
        <ecNumber evidence="3 6">3.5.2.6</ecNumber>
    </recommendedName>
</protein>
<dbReference type="Proteomes" id="UP000541535">
    <property type="component" value="Unassembled WGS sequence"/>
</dbReference>
<evidence type="ECO:0000256" key="3">
    <source>
        <dbReference type="ARBA" id="ARBA00012865"/>
    </source>
</evidence>
<dbReference type="Gene3D" id="3.40.710.10">
    <property type="entry name" value="DD-peptidase/beta-lactamase superfamily"/>
    <property type="match status" value="1"/>
</dbReference>
<dbReference type="NCBIfam" id="NF033085">
    <property type="entry name" value="bla_class_C"/>
    <property type="match status" value="1"/>
</dbReference>
<feature type="chain" id="PRO_5031456262" description="Beta-lactamase" evidence="7">
    <location>
        <begin position="24"/>
        <end position="387"/>
    </location>
</feature>
<keyword evidence="5 6" id="KW-0046">Antibiotic resistance</keyword>
<dbReference type="SUPFAM" id="SSF56601">
    <property type="entry name" value="beta-lactamase/transpeptidase-like"/>
    <property type="match status" value="1"/>
</dbReference>
<dbReference type="EC" id="3.5.2.6" evidence="3 6"/>
<dbReference type="PANTHER" id="PTHR46825:SF8">
    <property type="entry name" value="BETA-LACTAMASE-RELATED"/>
    <property type="match status" value="1"/>
</dbReference>
<evidence type="ECO:0000256" key="1">
    <source>
        <dbReference type="ARBA" id="ARBA00001526"/>
    </source>
</evidence>
<dbReference type="InterPro" id="IPR050491">
    <property type="entry name" value="AmpC-like"/>
</dbReference>
<dbReference type="Pfam" id="PF00144">
    <property type="entry name" value="Beta-lactamase"/>
    <property type="match status" value="1"/>
</dbReference>
<dbReference type="InterPro" id="IPR058136">
    <property type="entry name" value="AmpC"/>
</dbReference>
<evidence type="ECO:0000313" key="9">
    <source>
        <dbReference type="EMBL" id="MBB3121537.1"/>
    </source>
</evidence>
<accession>A0A7W5FW60</accession>
<evidence type="ECO:0000256" key="2">
    <source>
        <dbReference type="ARBA" id="ARBA00007840"/>
    </source>
</evidence>
<proteinExistence type="inferred from homology"/>
<evidence type="ECO:0000313" key="10">
    <source>
        <dbReference type="Proteomes" id="UP000541535"/>
    </source>
</evidence>
<keyword evidence="7" id="KW-0732">Signal</keyword>
<keyword evidence="4 6" id="KW-0378">Hydrolase</keyword>